<dbReference type="InterPro" id="IPR011990">
    <property type="entry name" value="TPR-like_helical_dom_sf"/>
</dbReference>
<evidence type="ECO:0000313" key="2">
    <source>
        <dbReference type="EMBL" id="CAG2133602.1"/>
    </source>
</evidence>
<keyword evidence="3" id="KW-1185">Reference proteome</keyword>
<dbReference type="Proteomes" id="UP000672657">
    <property type="component" value="Unassembled WGS sequence"/>
</dbReference>
<protein>
    <submittedName>
        <fullName evidence="2">Uncharacterized protein</fullName>
    </submittedName>
</protein>
<evidence type="ECO:0000313" key="3">
    <source>
        <dbReference type="Proteomes" id="UP000672657"/>
    </source>
</evidence>
<name>A0ABM8TCD5_9BURK</name>
<keyword evidence="1" id="KW-0732">Signal</keyword>
<comment type="caution">
    <text evidence="2">The sequence shown here is derived from an EMBL/GenBank/DDBJ whole genome shotgun (WGS) entry which is preliminary data.</text>
</comment>
<feature type="chain" id="PRO_5045039671" evidence="1">
    <location>
        <begin position="26"/>
        <end position="322"/>
    </location>
</feature>
<dbReference type="Gene3D" id="1.25.40.10">
    <property type="entry name" value="Tetratricopeptide repeat domain"/>
    <property type="match status" value="1"/>
</dbReference>
<organism evidence="2 3">
    <name type="scientific">Cupriavidus numazuensis</name>
    <dbReference type="NCBI Taxonomy" id="221992"/>
    <lineage>
        <taxon>Bacteria</taxon>
        <taxon>Pseudomonadati</taxon>
        <taxon>Pseudomonadota</taxon>
        <taxon>Betaproteobacteria</taxon>
        <taxon>Burkholderiales</taxon>
        <taxon>Burkholderiaceae</taxon>
        <taxon>Cupriavidus</taxon>
    </lineage>
</organism>
<dbReference type="EMBL" id="CAJPVI010000003">
    <property type="protein sequence ID" value="CAG2133602.1"/>
    <property type="molecule type" value="Genomic_DNA"/>
</dbReference>
<evidence type="ECO:0000256" key="1">
    <source>
        <dbReference type="SAM" id="SignalP"/>
    </source>
</evidence>
<gene>
    <name evidence="2" type="ORF">LMG26411_00822</name>
</gene>
<feature type="signal peptide" evidence="1">
    <location>
        <begin position="1"/>
        <end position="25"/>
    </location>
</feature>
<proteinExistence type="predicted"/>
<reference evidence="2 3" key="1">
    <citation type="submission" date="2021-03" db="EMBL/GenBank/DDBJ databases">
        <authorList>
            <person name="Peeters C."/>
        </authorList>
    </citation>
    <scope>NUCLEOTIDE SEQUENCE [LARGE SCALE GENOMIC DNA]</scope>
    <source>
        <strain evidence="2 3">LMG 26411</strain>
    </source>
</reference>
<dbReference type="SUPFAM" id="SSF81901">
    <property type="entry name" value="HCP-like"/>
    <property type="match status" value="1"/>
</dbReference>
<sequence>MSPLNRTALILSFFGVIINFPSAIAQSNMTAQQENQQLFFDTIITINEEARKHTTRGTDVSSPAVCAQARPLWQQAYDLLEKSGLSGDIFNKMLSSTGLRLGRCLITDHEEAEAVRILERSIVGTRSDARIHLLLAELYAEGRGVKKDPVRALGHFMLGDDGKFDEYRGSEFSENIDLSRIRRCMAELLVENRDSADKYDDVVSPWMQKLLEQGEAKNWLRAVQLMTPNGNYYRSDLLRIQLRALNDGYTSDNEDKIALQTMRLNIGNTFLGFDSPKLAAALYFLQTSSLKEARDSLAKVGEMLPYRLLMPTGKTWSAVDAQ</sequence>
<accession>A0ABM8TCD5</accession>